<comment type="caution">
    <text evidence="10">Lacks conserved residue(s) required for the propagation of feature annotation.</text>
</comment>
<dbReference type="InterPro" id="IPR000380">
    <property type="entry name" value="Topo_IA"/>
</dbReference>
<dbReference type="SUPFAM" id="SSF56712">
    <property type="entry name" value="Prokaryotic type I DNA topoisomerase"/>
    <property type="match status" value="1"/>
</dbReference>
<evidence type="ECO:0000259" key="11">
    <source>
        <dbReference type="PROSITE" id="PS50880"/>
    </source>
</evidence>
<evidence type="ECO:0000256" key="1">
    <source>
        <dbReference type="ARBA" id="ARBA00000213"/>
    </source>
</evidence>
<evidence type="ECO:0000256" key="3">
    <source>
        <dbReference type="ARBA" id="ARBA00022723"/>
    </source>
</evidence>
<protein>
    <recommendedName>
        <fullName evidence="10">DNA topoisomerase 1</fullName>
        <ecNumber evidence="10">5.6.2.1</ecNumber>
    </recommendedName>
    <alternativeName>
        <fullName evidence="10">DNA topoisomerase I</fullName>
    </alternativeName>
</protein>
<keyword evidence="9 10" id="KW-0413">Isomerase</keyword>
<dbReference type="CDD" id="cd03363">
    <property type="entry name" value="TOPRIM_TopoIA_TopoI"/>
    <property type="match status" value="1"/>
</dbReference>
<keyword evidence="3" id="KW-0479">Metal-binding</keyword>
<dbReference type="SMART" id="SM00493">
    <property type="entry name" value="TOPRIM"/>
    <property type="match status" value="1"/>
</dbReference>
<dbReference type="EMBL" id="CP000859">
    <property type="protein sequence ID" value="ABW68249.1"/>
    <property type="molecule type" value="Genomic_DNA"/>
</dbReference>
<proteinExistence type="inferred from homology"/>
<accession>A8ZW15</accession>
<dbReference type="InterPro" id="IPR013498">
    <property type="entry name" value="Topo_IA_Znf"/>
</dbReference>
<evidence type="ECO:0000313" key="14">
    <source>
        <dbReference type="Proteomes" id="UP000008561"/>
    </source>
</evidence>
<comment type="function">
    <text evidence="10">Releases the supercoiling and torsional tension of DNA, which is introduced during the DNA replication and transcription, by transiently cleaving and rejoining one strand of the DNA duplex. Introduces a single-strand break via transesterification at a target site in duplex DNA. The scissile phosphodiester is attacked by the catalytic tyrosine of the enzyme, resulting in the formation of a DNA-(5'-phosphotyrosyl)-enzyme intermediate and the expulsion of a 3'-OH DNA strand. The free DNA strand then undergoes passage around the unbroken strand, thus removing DNA supercoils. Finally, in the religation step, the DNA 3'-OH attacks the covalent intermediate to expel the active-site tyrosine and restore the DNA phosphodiester backbone.</text>
</comment>
<sequence length="758" mass="84239">MNKPVIIVESPTKVKTITKYTGNAYSVTATSGHLRDLPPHELGIDIDNGFAPDYVNIKGKQKVIKALKSAVGDADDIYLAPDPDREGEAIAFHVADLLKKKGRRFHRVMFHELTKTGIQKGLTEPTELNRNRYDAQQARRILDRLVGYQISPLLWRKVRNGLSAGRVQSVAVRIICDREREIFAFDPQEYWSITAALEGANPPRFEAKLVKKGTKNITIGNQAEADRIVDELSRQAFTVDKIVQKTIKRNPQPPFTTSKLQQEAIRKLGFTAKKTMAVAQELYEGIDLGPGEPVGLITYMRTDSTRIAPEAAHEALAHIRSVFGNDYAPDRPRFFANKNKVQDAHEAIRPTGISYTPESVKRYLSKDQLTLYTLIWKRFVASQMSEAQIDQKTITIAAGDYLLSVSGSTVRFPGFMALYQPEEDKNGAPDKDKGDKLPQLDEKEVLKLIELDPKQHFTTPPPRFSEASLVKELEENGIGRPSTYATILSTIRDKGYVDLINKAFRPTELGFIVNDLLVENFPTILDIEFTANMENDLDRIESDQLQAVRLLERFYGPFSQRIEAAKDRMRSVKGVGMDTGLSCPECGKELKIKLGKNGPFLACSGYPDCKFSRNYARTDKGTVEPVEPDLTVAEGKSCEKCGSPMVVKQGRYGDFLACSAYPDCKSTQSLNSGANAAPIGVKCPEPGCNGDIVEKKSKRGKVFYGCSRFPKCTFASWDKPVDMACPDCGAPFVVEKTTKKEGTVLTCASEGCGFRQRT</sequence>
<dbReference type="HOGENOM" id="CLU_002929_4_3_7"/>
<dbReference type="InterPro" id="IPR013824">
    <property type="entry name" value="Topo_IA_cen_sub1"/>
</dbReference>
<dbReference type="Gene3D" id="3.30.65.10">
    <property type="entry name" value="Bacterial Topoisomerase I, domain 1"/>
    <property type="match status" value="3"/>
</dbReference>
<dbReference type="InterPro" id="IPR028612">
    <property type="entry name" value="Topoisom_1_IA"/>
</dbReference>
<gene>
    <name evidence="10" type="primary">topA</name>
    <name evidence="13" type="ordered locus">Dole_2445</name>
</gene>
<evidence type="ECO:0000256" key="8">
    <source>
        <dbReference type="ARBA" id="ARBA00023125"/>
    </source>
</evidence>
<dbReference type="GO" id="GO:0005694">
    <property type="term" value="C:chromosome"/>
    <property type="evidence" value="ECO:0007669"/>
    <property type="project" value="InterPro"/>
</dbReference>
<dbReference type="AlphaFoldDB" id="A8ZW15"/>
<dbReference type="GO" id="GO:0003917">
    <property type="term" value="F:DNA topoisomerase type I (single strand cut, ATP-independent) activity"/>
    <property type="evidence" value="ECO:0007669"/>
    <property type="project" value="UniProtKB-UniRule"/>
</dbReference>
<evidence type="ECO:0000256" key="4">
    <source>
        <dbReference type="ARBA" id="ARBA00022771"/>
    </source>
</evidence>
<evidence type="ECO:0000256" key="10">
    <source>
        <dbReference type="HAMAP-Rule" id="MF_00952"/>
    </source>
</evidence>
<dbReference type="InterPro" id="IPR013497">
    <property type="entry name" value="Topo_IA_cen"/>
</dbReference>
<evidence type="ECO:0000256" key="9">
    <source>
        <dbReference type="ARBA" id="ARBA00023235"/>
    </source>
</evidence>
<dbReference type="PROSITE" id="PS52039">
    <property type="entry name" value="TOPO_IA_2"/>
    <property type="match status" value="1"/>
</dbReference>
<dbReference type="EC" id="5.6.2.1" evidence="10"/>
<feature type="domain" description="Toprim" evidence="11">
    <location>
        <begin position="3"/>
        <end position="113"/>
    </location>
</feature>
<keyword evidence="8 10" id="KW-0238">DNA-binding</keyword>
<feature type="site" description="Interaction with DNA" evidence="10">
    <location>
        <position position="139"/>
    </location>
</feature>
<keyword evidence="14" id="KW-1185">Reference proteome</keyword>
<dbReference type="Gene3D" id="1.10.290.10">
    <property type="entry name" value="Topoisomerase I, domain 4"/>
    <property type="match status" value="1"/>
</dbReference>
<feature type="domain" description="Topo IA-type catalytic" evidence="12">
    <location>
        <begin position="129"/>
        <end position="562"/>
    </location>
</feature>
<comment type="subunit">
    <text evidence="10">Monomer.</text>
</comment>
<feature type="site" description="Interaction with DNA" evidence="10">
    <location>
        <position position="140"/>
    </location>
</feature>
<evidence type="ECO:0000256" key="2">
    <source>
        <dbReference type="ARBA" id="ARBA00009446"/>
    </source>
</evidence>
<organism evidence="13 14">
    <name type="scientific">Desulfosudis oleivorans (strain DSM 6200 / JCM 39069 / Hxd3)</name>
    <name type="common">Desulfococcus oleovorans</name>
    <dbReference type="NCBI Taxonomy" id="96561"/>
    <lineage>
        <taxon>Bacteria</taxon>
        <taxon>Pseudomonadati</taxon>
        <taxon>Thermodesulfobacteriota</taxon>
        <taxon>Desulfobacteria</taxon>
        <taxon>Desulfobacterales</taxon>
        <taxon>Desulfosudaceae</taxon>
        <taxon>Desulfosudis</taxon>
    </lineage>
</organism>
<evidence type="ECO:0000259" key="12">
    <source>
        <dbReference type="PROSITE" id="PS52039"/>
    </source>
</evidence>
<keyword evidence="5" id="KW-0862">Zinc</keyword>
<dbReference type="HAMAP" id="MF_00952">
    <property type="entry name" value="Topoisom_1_prok"/>
    <property type="match status" value="1"/>
</dbReference>
<keyword evidence="6" id="KW-0460">Magnesium</keyword>
<dbReference type="KEGG" id="dol:Dole_2445"/>
<dbReference type="PROSITE" id="PS00396">
    <property type="entry name" value="TOPO_IA_1"/>
    <property type="match status" value="1"/>
</dbReference>
<dbReference type="Pfam" id="PF01751">
    <property type="entry name" value="Toprim"/>
    <property type="match status" value="1"/>
</dbReference>
<dbReference type="SMART" id="SM00436">
    <property type="entry name" value="TOP1Bc"/>
    <property type="match status" value="1"/>
</dbReference>
<dbReference type="Pfam" id="PF01396">
    <property type="entry name" value="Zn_ribbon_Top1"/>
    <property type="match status" value="3"/>
</dbReference>
<feature type="active site" description="O-(5'-phospho-DNA)-tyrosine intermediate" evidence="10">
    <location>
        <position position="299"/>
    </location>
</feature>
<evidence type="ECO:0000313" key="13">
    <source>
        <dbReference type="EMBL" id="ABW68249.1"/>
    </source>
</evidence>
<dbReference type="InterPro" id="IPR003602">
    <property type="entry name" value="Topo_IA_DNA-bd_dom"/>
</dbReference>
<comment type="catalytic activity">
    <reaction evidence="1 10">
        <text>ATP-independent breakage of single-stranded DNA, followed by passage and rejoining.</text>
        <dbReference type="EC" id="5.6.2.1"/>
    </reaction>
</comment>
<dbReference type="STRING" id="96561.Dole_2445"/>
<dbReference type="GO" id="GO:0008270">
    <property type="term" value="F:zinc ion binding"/>
    <property type="evidence" value="ECO:0007669"/>
    <property type="project" value="UniProtKB-KW"/>
</dbReference>
<feature type="site" description="Interaction with DNA" evidence="10">
    <location>
        <position position="33"/>
    </location>
</feature>
<dbReference type="GO" id="GO:0003677">
    <property type="term" value="F:DNA binding"/>
    <property type="evidence" value="ECO:0007669"/>
    <property type="project" value="UniProtKB-KW"/>
</dbReference>
<feature type="site" description="Interaction with DNA" evidence="10">
    <location>
        <position position="148"/>
    </location>
</feature>
<dbReference type="SUPFAM" id="SSF57783">
    <property type="entry name" value="Zinc beta-ribbon"/>
    <property type="match status" value="2"/>
</dbReference>
<evidence type="ECO:0000256" key="6">
    <source>
        <dbReference type="ARBA" id="ARBA00022842"/>
    </source>
</evidence>
<dbReference type="eggNOG" id="COG0550">
    <property type="taxonomic scope" value="Bacteria"/>
</dbReference>
<dbReference type="Pfam" id="PF01131">
    <property type="entry name" value="Topoisom_bac"/>
    <property type="match status" value="1"/>
</dbReference>
<dbReference type="InterPro" id="IPR023406">
    <property type="entry name" value="Topo_IA_AS"/>
</dbReference>
<feature type="region of interest" description="Interaction with DNA" evidence="10">
    <location>
        <begin position="163"/>
        <end position="168"/>
    </location>
</feature>
<dbReference type="InterPro" id="IPR005733">
    <property type="entry name" value="TopoI_bac-type"/>
</dbReference>
<dbReference type="NCBIfam" id="TIGR01051">
    <property type="entry name" value="topA_bact"/>
    <property type="match status" value="1"/>
</dbReference>
<dbReference type="InterPro" id="IPR023405">
    <property type="entry name" value="Topo_IA_core_domain"/>
</dbReference>
<reference evidence="13 14" key="1">
    <citation type="submission" date="2007-10" db="EMBL/GenBank/DDBJ databases">
        <title>Complete sequence of Desulfococcus oleovorans Hxd3.</title>
        <authorList>
            <consortium name="US DOE Joint Genome Institute"/>
            <person name="Copeland A."/>
            <person name="Lucas S."/>
            <person name="Lapidus A."/>
            <person name="Barry K."/>
            <person name="Glavina del Rio T."/>
            <person name="Dalin E."/>
            <person name="Tice H."/>
            <person name="Pitluck S."/>
            <person name="Kiss H."/>
            <person name="Brettin T."/>
            <person name="Bruce D."/>
            <person name="Detter J.C."/>
            <person name="Han C."/>
            <person name="Schmutz J."/>
            <person name="Larimer F."/>
            <person name="Land M."/>
            <person name="Hauser L."/>
            <person name="Kyrpides N."/>
            <person name="Kim E."/>
            <person name="Wawrik B."/>
            <person name="Richardson P."/>
        </authorList>
    </citation>
    <scope>NUCLEOTIDE SEQUENCE [LARGE SCALE GENOMIC DNA]</scope>
    <source>
        <strain evidence="14">DSM 6200 / JCM 39069 / Hxd3</strain>
    </source>
</reference>
<dbReference type="RefSeq" id="WP_012175861.1">
    <property type="nucleotide sequence ID" value="NC_009943.1"/>
</dbReference>
<dbReference type="InterPro" id="IPR003601">
    <property type="entry name" value="Topo_IA_2"/>
</dbReference>
<dbReference type="PANTHER" id="PTHR42785:SF1">
    <property type="entry name" value="DNA TOPOISOMERASE"/>
    <property type="match status" value="1"/>
</dbReference>
<feature type="site" description="Interaction with DNA" evidence="10">
    <location>
        <position position="143"/>
    </location>
</feature>
<dbReference type="Proteomes" id="UP000008561">
    <property type="component" value="Chromosome"/>
</dbReference>
<dbReference type="Gene3D" id="1.10.460.10">
    <property type="entry name" value="Topoisomerase I, domain 2"/>
    <property type="match status" value="1"/>
</dbReference>
<keyword evidence="7 10" id="KW-0799">Topoisomerase</keyword>
<keyword evidence="4" id="KW-0863">Zinc-finger</keyword>
<evidence type="ECO:0000256" key="5">
    <source>
        <dbReference type="ARBA" id="ARBA00022833"/>
    </source>
</evidence>
<dbReference type="Gene3D" id="2.70.20.10">
    <property type="entry name" value="Topoisomerase I, domain 3"/>
    <property type="match status" value="1"/>
</dbReference>
<name>A8ZW15_DESOH</name>
<dbReference type="GO" id="GO:0006265">
    <property type="term" value="P:DNA topological change"/>
    <property type="evidence" value="ECO:0007669"/>
    <property type="project" value="UniProtKB-UniRule"/>
</dbReference>
<feature type="site" description="Interaction with DNA" evidence="10">
    <location>
        <position position="155"/>
    </location>
</feature>
<comment type="similarity">
    <text evidence="2 10">Belongs to the type IA topoisomerase family.</text>
</comment>
<dbReference type="PRINTS" id="PR00417">
    <property type="entry name" value="PRTPISMRASEI"/>
</dbReference>
<dbReference type="InterPro" id="IPR034149">
    <property type="entry name" value="TOPRIM_TopoI"/>
</dbReference>
<dbReference type="InterPro" id="IPR013825">
    <property type="entry name" value="Topo_IA_cen_sub2"/>
</dbReference>
<dbReference type="Gene3D" id="3.40.50.140">
    <property type="match status" value="1"/>
</dbReference>
<dbReference type="OrthoDB" id="9804262at2"/>
<evidence type="ECO:0000256" key="7">
    <source>
        <dbReference type="ARBA" id="ARBA00023029"/>
    </source>
</evidence>
<dbReference type="SMART" id="SM00437">
    <property type="entry name" value="TOP1Ac"/>
    <property type="match status" value="1"/>
</dbReference>
<dbReference type="PROSITE" id="PS50880">
    <property type="entry name" value="TOPRIM"/>
    <property type="match status" value="1"/>
</dbReference>
<dbReference type="InterPro" id="IPR006171">
    <property type="entry name" value="TOPRIM_dom"/>
</dbReference>
<feature type="site" description="Interaction with DNA" evidence="10">
    <location>
        <position position="301"/>
    </location>
</feature>
<dbReference type="InterPro" id="IPR013826">
    <property type="entry name" value="Topo_IA_cen_sub3"/>
</dbReference>
<dbReference type="CDD" id="cd00186">
    <property type="entry name" value="TOP1Ac"/>
    <property type="match status" value="1"/>
</dbReference>
<dbReference type="PANTHER" id="PTHR42785">
    <property type="entry name" value="DNA TOPOISOMERASE, TYPE IA, CORE"/>
    <property type="match status" value="1"/>
</dbReference>